<evidence type="ECO:0000259" key="1">
    <source>
        <dbReference type="PROSITE" id="PS00028"/>
    </source>
</evidence>
<feature type="domain" description="C2H2-type" evidence="1">
    <location>
        <begin position="83"/>
        <end position="104"/>
    </location>
</feature>
<reference evidence="3" key="1">
    <citation type="submission" date="2019-12" db="UniProtKB">
        <authorList>
            <consortium name="WormBaseParasite"/>
        </authorList>
    </citation>
    <scope>IDENTIFICATION</scope>
</reference>
<protein>
    <submittedName>
        <fullName evidence="3">C2H2-type domain-containing protein</fullName>
    </submittedName>
</protein>
<accession>A0A5S6QGL9</accession>
<sequence>MSRTSSSSLDSVIRNYTGILCHLCIVRIPRKEFDKHYFETHFNSENDILFCGEHMMPLRTRRAIRRHMPCLRKESRQSIDFRCHACGYRCVSSQYVDSHIALLHKTLPCSSCNYGIWNGYSGLMKHRKRCIGVPSQTVNTFLYRNHCQFLNCNFV</sequence>
<proteinExistence type="predicted"/>
<name>A0A5S6QGL9_TRIMR</name>
<organism evidence="2 3">
    <name type="scientific">Trichuris muris</name>
    <name type="common">Mouse whipworm</name>
    <dbReference type="NCBI Taxonomy" id="70415"/>
    <lineage>
        <taxon>Eukaryota</taxon>
        <taxon>Metazoa</taxon>
        <taxon>Ecdysozoa</taxon>
        <taxon>Nematoda</taxon>
        <taxon>Enoplea</taxon>
        <taxon>Dorylaimia</taxon>
        <taxon>Trichinellida</taxon>
        <taxon>Trichuridae</taxon>
        <taxon>Trichuris</taxon>
    </lineage>
</organism>
<dbReference type="PROSITE" id="PS00028">
    <property type="entry name" value="ZINC_FINGER_C2H2_1"/>
    <property type="match status" value="1"/>
</dbReference>
<evidence type="ECO:0000313" key="2">
    <source>
        <dbReference type="Proteomes" id="UP000046395"/>
    </source>
</evidence>
<dbReference type="AlphaFoldDB" id="A0A5S6QGL9"/>
<dbReference type="WBParaSite" id="TMUE_2000006546.1">
    <property type="protein sequence ID" value="TMUE_2000006546.1"/>
    <property type="gene ID" value="WBGene00299644"/>
</dbReference>
<keyword evidence="2" id="KW-1185">Reference proteome</keyword>
<dbReference type="Proteomes" id="UP000046395">
    <property type="component" value="Unassembled WGS sequence"/>
</dbReference>
<dbReference type="InterPro" id="IPR013087">
    <property type="entry name" value="Znf_C2H2_type"/>
</dbReference>
<evidence type="ECO:0000313" key="3">
    <source>
        <dbReference type="WBParaSite" id="TMUE_2000006546.1"/>
    </source>
</evidence>